<dbReference type="Proteomes" id="UP001209854">
    <property type="component" value="Unassembled WGS sequence"/>
</dbReference>
<evidence type="ECO:0000313" key="2">
    <source>
        <dbReference type="EMBL" id="MCW7555685.1"/>
    </source>
</evidence>
<sequence>MDTQKHSLTQAARRLGGIHIPDAVSEGIDPASFHRQGALPLYSDGGHGFDGMAELLDGYGYKDPDGQPLTANTLLDALTSGDDVYSQEKQDYDDVLKDTRFMSKGGKGGKKSKAERSVASRKTGKGNGRVQRKAKTTRKANNGTGRVHSGAESSARAEAEGNRKSRSVFLLSRAKHFGLKLRKLTHIQYLSVLDVAEKGKEGNSAQHLVQRAEELAEINVIPITKALAPLRSNILGKIPFK</sequence>
<feature type="region of interest" description="Disordered" evidence="1">
    <location>
        <begin position="100"/>
        <end position="164"/>
    </location>
</feature>
<evidence type="ECO:0000256" key="1">
    <source>
        <dbReference type="SAM" id="MobiDB-lite"/>
    </source>
</evidence>
<dbReference type="RefSeq" id="WP_262565439.1">
    <property type="nucleotide sequence ID" value="NZ_JAPFCC010000001.1"/>
</dbReference>
<proteinExistence type="predicted"/>
<name>A0ABT3N227_9GAMM</name>
<organism evidence="2 3">
    <name type="scientific">Endozoicomonas gorgoniicola</name>
    <dbReference type="NCBI Taxonomy" id="1234144"/>
    <lineage>
        <taxon>Bacteria</taxon>
        <taxon>Pseudomonadati</taxon>
        <taxon>Pseudomonadota</taxon>
        <taxon>Gammaproteobacteria</taxon>
        <taxon>Oceanospirillales</taxon>
        <taxon>Endozoicomonadaceae</taxon>
        <taxon>Endozoicomonas</taxon>
    </lineage>
</organism>
<comment type="caution">
    <text evidence="2">The sequence shown here is derived from an EMBL/GenBank/DDBJ whole genome shotgun (WGS) entry which is preliminary data.</text>
</comment>
<dbReference type="EMBL" id="JAPFCC010000001">
    <property type="protein sequence ID" value="MCW7555685.1"/>
    <property type="molecule type" value="Genomic_DNA"/>
</dbReference>
<keyword evidence="3" id="KW-1185">Reference proteome</keyword>
<evidence type="ECO:0000313" key="3">
    <source>
        <dbReference type="Proteomes" id="UP001209854"/>
    </source>
</evidence>
<accession>A0ABT3N227</accession>
<gene>
    <name evidence="2" type="ORF">NX722_24265</name>
</gene>
<reference evidence="2 3" key="1">
    <citation type="submission" date="2022-10" db="EMBL/GenBank/DDBJ databases">
        <title>High-quality genome sequences of two octocoral-associated bacteria, Endozoicomonas euniceicola EF212 and Endozoicomonas gorgoniicola PS125.</title>
        <authorList>
            <person name="Chiou Y.-J."/>
            <person name="Chen Y.-H."/>
        </authorList>
    </citation>
    <scope>NUCLEOTIDE SEQUENCE [LARGE SCALE GENOMIC DNA]</scope>
    <source>
        <strain evidence="2 3">PS125</strain>
    </source>
</reference>
<protein>
    <submittedName>
        <fullName evidence="2">Uncharacterized protein</fullName>
    </submittedName>
</protein>